<name>A0A1W9HVE3_9HYPH</name>
<feature type="transmembrane region" description="Helical" evidence="6">
    <location>
        <begin position="84"/>
        <end position="110"/>
    </location>
</feature>
<evidence type="ECO:0008006" key="9">
    <source>
        <dbReference type="Google" id="ProtNLM"/>
    </source>
</evidence>
<evidence type="ECO:0000313" key="8">
    <source>
        <dbReference type="Proteomes" id="UP000192872"/>
    </source>
</evidence>
<dbReference type="AlphaFoldDB" id="A0A1W9HVE3"/>
<keyword evidence="3 6" id="KW-0812">Transmembrane</keyword>
<dbReference type="STRING" id="1827387.A4S15_11335"/>
<keyword evidence="4 6" id="KW-1133">Transmembrane helix</keyword>
<comment type="subcellular location">
    <subcellularLocation>
        <location evidence="1">Cell membrane</location>
        <topology evidence="1">Multi-pass membrane protein</topology>
    </subcellularLocation>
</comment>
<evidence type="ECO:0000313" key="7">
    <source>
        <dbReference type="EMBL" id="OQW51415.1"/>
    </source>
</evidence>
<keyword evidence="2" id="KW-1003">Cell membrane</keyword>
<dbReference type="PANTHER" id="PTHR33931:SF2">
    <property type="entry name" value="HOLIN-LIKE PROTEIN CIDA"/>
    <property type="match status" value="1"/>
</dbReference>
<protein>
    <recommendedName>
        <fullName evidence="9">Murein hydrolase transporter LrgA</fullName>
    </recommendedName>
</protein>
<dbReference type="RefSeq" id="WP_376803127.1">
    <property type="nucleotide sequence ID" value="NZ_DBNB01000015.1"/>
</dbReference>
<dbReference type="Proteomes" id="UP000192872">
    <property type="component" value="Unassembled WGS sequence"/>
</dbReference>
<gene>
    <name evidence="7" type="ORF">A4S15_11335</name>
</gene>
<comment type="caution">
    <text evidence="7">The sequence shown here is derived from an EMBL/GenBank/DDBJ whole genome shotgun (WGS) entry which is preliminary data.</text>
</comment>
<reference evidence="7 8" key="1">
    <citation type="journal article" date="2017" name="Water Res.">
        <title>Comammox in drinking water systems.</title>
        <authorList>
            <person name="Wang Y."/>
            <person name="Ma L."/>
            <person name="Mao Y."/>
            <person name="Jiang X."/>
            <person name="Xia Y."/>
            <person name="Yu K."/>
            <person name="Li B."/>
            <person name="Zhang T."/>
        </authorList>
    </citation>
    <scope>NUCLEOTIDE SEQUENCE [LARGE SCALE GENOMIC DNA]</scope>
    <source>
        <strain evidence="7">SG_bin8</strain>
    </source>
</reference>
<sequence>MVLHGFVFLVIAQLAGESLAQLLSIPVPGPVMAVAALVALFWAQGLVPAAVGEAADVLLRHLSLLFVPAGVGVLQHLPLVRAEWFVIVVTVVASTLLTMTVTALVFSLVVKHVEEGQS</sequence>
<evidence type="ECO:0000256" key="2">
    <source>
        <dbReference type="ARBA" id="ARBA00022475"/>
    </source>
</evidence>
<proteinExistence type="predicted"/>
<evidence type="ECO:0000256" key="1">
    <source>
        <dbReference type="ARBA" id="ARBA00004651"/>
    </source>
</evidence>
<evidence type="ECO:0000256" key="4">
    <source>
        <dbReference type="ARBA" id="ARBA00022989"/>
    </source>
</evidence>
<accession>A0A1W9HVE3</accession>
<evidence type="ECO:0000256" key="5">
    <source>
        <dbReference type="ARBA" id="ARBA00023136"/>
    </source>
</evidence>
<evidence type="ECO:0000256" key="6">
    <source>
        <dbReference type="SAM" id="Phobius"/>
    </source>
</evidence>
<dbReference type="Pfam" id="PF03788">
    <property type="entry name" value="LrgA"/>
    <property type="match status" value="1"/>
</dbReference>
<dbReference type="EMBL" id="LWDL01000019">
    <property type="protein sequence ID" value="OQW51415.1"/>
    <property type="molecule type" value="Genomic_DNA"/>
</dbReference>
<dbReference type="GO" id="GO:0005886">
    <property type="term" value="C:plasma membrane"/>
    <property type="evidence" value="ECO:0007669"/>
    <property type="project" value="UniProtKB-SubCell"/>
</dbReference>
<keyword evidence="5 6" id="KW-0472">Membrane</keyword>
<evidence type="ECO:0000256" key="3">
    <source>
        <dbReference type="ARBA" id="ARBA00022692"/>
    </source>
</evidence>
<organism evidence="7 8">
    <name type="scientific">Candidatus Raskinella chloraquaticus</name>
    <dbReference type="NCBI Taxonomy" id="1951219"/>
    <lineage>
        <taxon>Bacteria</taxon>
        <taxon>Pseudomonadati</taxon>
        <taxon>Pseudomonadota</taxon>
        <taxon>Alphaproteobacteria</taxon>
        <taxon>Hyphomicrobiales</taxon>
        <taxon>Phreatobacteraceae</taxon>
        <taxon>Candidatus Raskinella</taxon>
    </lineage>
</organism>
<feature type="transmembrane region" description="Helical" evidence="6">
    <location>
        <begin position="58"/>
        <end position="78"/>
    </location>
</feature>
<dbReference type="PANTHER" id="PTHR33931">
    <property type="entry name" value="HOLIN-LIKE PROTEIN CIDA-RELATED"/>
    <property type="match status" value="1"/>
</dbReference>
<dbReference type="InterPro" id="IPR005538">
    <property type="entry name" value="LrgA/CidA"/>
</dbReference>
<feature type="transmembrane region" description="Helical" evidence="6">
    <location>
        <begin position="30"/>
        <end position="51"/>
    </location>
</feature>